<dbReference type="GO" id="GO:0003796">
    <property type="term" value="F:lysozyme activity"/>
    <property type="evidence" value="ECO:0007669"/>
    <property type="project" value="InterPro"/>
</dbReference>
<dbReference type="PROSITE" id="PS51781">
    <property type="entry name" value="SH3B"/>
    <property type="match status" value="2"/>
</dbReference>
<dbReference type="Pfam" id="PF08239">
    <property type="entry name" value="SH3_3"/>
    <property type="match status" value="2"/>
</dbReference>
<dbReference type="Proteomes" id="UP000184241">
    <property type="component" value="Unassembled WGS sequence"/>
</dbReference>
<evidence type="ECO:0000259" key="4">
    <source>
        <dbReference type="PROSITE" id="PS51781"/>
    </source>
</evidence>
<dbReference type="SMART" id="SM00641">
    <property type="entry name" value="Glyco_25"/>
    <property type="match status" value="1"/>
</dbReference>
<sequence length="344" mass="38156">MLKGIDISNHQPSIDFNALKNSLQVVIMKATEGTTYLDPKLESHYQGAKAAGFPVGFYHFMSEKTSPSEQATFFYNAIKDKQYEIAPVLDIETNSQNRTAYQITDRCLEFLARFKELSGLDCIIYTGGYFGRDNLDSRIKAYKAWIAHYGVNSPMETGFNNVVGHQYTSSGSVYGINGNVDLNNFTEGMYINRNIEIPKEDTKTQQVENKYGIVTASVLNVRDGAGINYSVIGQLKNGSRIRLGPKVGSWYNIYFGNHGGWVSSEYVTLEGSQIVEAIPQKSGAYGEVTASVLNVRGGAGTNYKIIGQLQNGEIVRLDVKLGNWWSIYYGDHGGFVSADYIQIL</sequence>
<dbReference type="GO" id="GO:0016998">
    <property type="term" value="P:cell wall macromolecule catabolic process"/>
    <property type="evidence" value="ECO:0007669"/>
    <property type="project" value="InterPro"/>
</dbReference>
<comment type="similarity">
    <text evidence="1">Belongs to the glycosyl hydrolase 25 family.</text>
</comment>
<dbReference type="SMART" id="SM00287">
    <property type="entry name" value="SH3b"/>
    <property type="match status" value="2"/>
</dbReference>
<feature type="domain" description="SH3b" evidence="4">
    <location>
        <begin position="209"/>
        <end position="271"/>
    </location>
</feature>
<proteinExistence type="inferred from homology"/>
<dbReference type="GO" id="GO:0016052">
    <property type="term" value="P:carbohydrate catabolic process"/>
    <property type="evidence" value="ECO:0007669"/>
    <property type="project" value="TreeGrafter"/>
</dbReference>
<dbReference type="Pfam" id="PF01183">
    <property type="entry name" value="Glyco_hydro_25"/>
    <property type="match status" value="1"/>
</dbReference>
<dbReference type="PANTHER" id="PTHR34135">
    <property type="entry name" value="LYSOZYME"/>
    <property type="match status" value="1"/>
</dbReference>
<evidence type="ECO:0000313" key="5">
    <source>
        <dbReference type="EMBL" id="SHI78765.1"/>
    </source>
</evidence>
<accession>A0A1M6E051</accession>
<evidence type="ECO:0000256" key="3">
    <source>
        <dbReference type="ARBA" id="ARBA00023295"/>
    </source>
</evidence>
<dbReference type="InterPro" id="IPR002053">
    <property type="entry name" value="Glyco_hydro_25"/>
</dbReference>
<keyword evidence="3" id="KW-0326">Glycosidase</keyword>
<dbReference type="CDD" id="cd06525">
    <property type="entry name" value="GH25_Lyc-like"/>
    <property type="match status" value="1"/>
</dbReference>
<dbReference type="SUPFAM" id="SSF51445">
    <property type="entry name" value="(Trans)glycosidases"/>
    <property type="match status" value="1"/>
</dbReference>
<reference evidence="5 6" key="1">
    <citation type="submission" date="2016-11" db="EMBL/GenBank/DDBJ databases">
        <authorList>
            <person name="Jaros S."/>
            <person name="Januszkiewicz K."/>
            <person name="Wedrychowicz H."/>
        </authorList>
    </citation>
    <scope>NUCLEOTIDE SEQUENCE [LARGE SCALE GENOMIC DNA]</scope>
    <source>
        <strain evidence="5 6">DSM 6191</strain>
    </source>
</reference>
<name>A0A1M6E051_9CLOT</name>
<dbReference type="InterPro" id="IPR018077">
    <property type="entry name" value="Glyco_hydro_fam25_subgr"/>
</dbReference>
<feature type="domain" description="SH3b" evidence="4">
    <location>
        <begin position="283"/>
        <end position="344"/>
    </location>
</feature>
<evidence type="ECO:0000313" key="6">
    <source>
        <dbReference type="Proteomes" id="UP000184241"/>
    </source>
</evidence>
<evidence type="ECO:0000256" key="1">
    <source>
        <dbReference type="ARBA" id="ARBA00010646"/>
    </source>
</evidence>
<dbReference type="InterPro" id="IPR003646">
    <property type="entry name" value="SH3-like_bac-type"/>
</dbReference>
<organism evidence="5 6">
    <name type="scientific">Clostridium intestinale DSM 6191</name>
    <dbReference type="NCBI Taxonomy" id="1121320"/>
    <lineage>
        <taxon>Bacteria</taxon>
        <taxon>Bacillati</taxon>
        <taxon>Bacillota</taxon>
        <taxon>Clostridia</taxon>
        <taxon>Eubacteriales</taxon>
        <taxon>Clostridiaceae</taxon>
        <taxon>Clostridium</taxon>
    </lineage>
</organism>
<gene>
    <name evidence="5" type="ORF">SAMN02745941_04344</name>
</gene>
<dbReference type="GO" id="GO:0009253">
    <property type="term" value="P:peptidoglycan catabolic process"/>
    <property type="evidence" value="ECO:0007669"/>
    <property type="project" value="InterPro"/>
</dbReference>
<dbReference type="Gene3D" id="3.20.20.80">
    <property type="entry name" value="Glycosidases"/>
    <property type="match status" value="1"/>
</dbReference>
<dbReference type="InterPro" id="IPR017853">
    <property type="entry name" value="GH"/>
</dbReference>
<evidence type="ECO:0000256" key="2">
    <source>
        <dbReference type="ARBA" id="ARBA00022801"/>
    </source>
</evidence>
<dbReference type="AlphaFoldDB" id="A0A1M6E051"/>
<dbReference type="RefSeq" id="WP_073022646.1">
    <property type="nucleotide sequence ID" value="NZ_FQXU01000020.1"/>
</dbReference>
<dbReference type="PROSITE" id="PS51904">
    <property type="entry name" value="GLYCOSYL_HYDROL_F25_2"/>
    <property type="match status" value="1"/>
</dbReference>
<dbReference type="EMBL" id="FQXU01000020">
    <property type="protein sequence ID" value="SHI78765.1"/>
    <property type="molecule type" value="Genomic_DNA"/>
</dbReference>
<keyword evidence="2" id="KW-0378">Hydrolase</keyword>
<protein>
    <submittedName>
        <fullName evidence="5">Lyzozyme M1 (1,4-beta-N-acetylmuramidase), GH25 family</fullName>
    </submittedName>
</protein>
<dbReference type="Gene3D" id="2.30.30.40">
    <property type="entry name" value="SH3 Domains"/>
    <property type="match status" value="2"/>
</dbReference>
<dbReference type="PANTHER" id="PTHR34135:SF2">
    <property type="entry name" value="LYSOZYME"/>
    <property type="match status" value="1"/>
</dbReference>